<dbReference type="PROSITE" id="PS51380">
    <property type="entry name" value="EXS"/>
    <property type="match status" value="1"/>
</dbReference>
<feature type="compositionally biased region" description="Basic and acidic residues" evidence="5">
    <location>
        <begin position="225"/>
        <end position="247"/>
    </location>
</feature>
<proteinExistence type="predicted"/>
<feature type="compositionally biased region" description="Low complexity" evidence="5">
    <location>
        <begin position="175"/>
        <end position="192"/>
    </location>
</feature>
<evidence type="ECO:0000313" key="9">
    <source>
        <dbReference type="Proteomes" id="UP001230504"/>
    </source>
</evidence>
<dbReference type="GeneID" id="85437007"/>
<evidence type="ECO:0000256" key="3">
    <source>
        <dbReference type="ARBA" id="ARBA00022989"/>
    </source>
</evidence>
<organism evidence="8 9">
    <name type="scientific">Colletotrichum navitas</name>
    <dbReference type="NCBI Taxonomy" id="681940"/>
    <lineage>
        <taxon>Eukaryota</taxon>
        <taxon>Fungi</taxon>
        <taxon>Dikarya</taxon>
        <taxon>Ascomycota</taxon>
        <taxon>Pezizomycotina</taxon>
        <taxon>Sordariomycetes</taxon>
        <taxon>Hypocreomycetidae</taxon>
        <taxon>Glomerellales</taxon>
        <taxon>Glomerellaceae</taxon>
        <taxon>Colletotrichum</taxon>
        <taxon>Colletotrichum graminicola species complex</taxon>
    </lineage>
</organism>
<evidence type="ECO:0000313" key="8">
    <source>
        <dbReference type="EMBL" id="KAK1574598.1"/>
    </source>
</evidence>
<feature type="transmembrane region" description="Helical" evidence="6">
    <location>
        <begin position="68"/>
        <end position="88"/>
    </location>
</feature>
<keyword evidence="2 6" id="KW-0812">Transmembrane</keyword>
<dbReference type="GO" id="GO:0016036">
    <property type="term" value="P:cellular response to phosphate starvation"/>
    <property type="evidence" value="ECO:0007669"/>
    <property type="project" value="TreeGrafter"/>
</dbReference>
<dbReference type="RefSeq" id="XP_060410096.1">
    <property type="nucleotide sequence ID" value="XM_060552767.1"/>
</dbReference>
<name>A0AAD8PRY4_9PEZI</name>
<feature type="compositionally biased region" description="Basic and acidic residues" evidence="5">
    <location>
        <begin position="193"/>
        <end position="203"/>
    </location>
</feature>
<feature type="compositionally biased region" description="Basic and acidic residues" evidence="5">
    <location>
        <begin position="284"/>
        <end position="297"/>
    </location>
</feature>
<keyword evidence="4 6" id="KW-0472">Membrane</keyword>
<dbReference type="GO" id="GO:0005886">
    <property type="term" value="C:plasma membrane"/>
    <property type="evidence" value="ECO:0007669"/>
    <property type="project" value="TreeGrafter"/>
</dbReference>
<evidence type="ECO:0000256" key="6">
    <source>
        <dbReference type="SAM" id="Phobius"/>
    </source>
</evidence>
<comment type="subcellular location">
    <subcellularLocation>
        <location evidence="1">Membrane</location>
        <topology evidence="1">Multi-pass membrane protein</topology>
    </subcellularLocation>
</comment>
<dbReference type="GO" id="GO:0005794">
    <property type="term" value="C:Golgi apparatus"/>
    <property type="evidence" value="ECO:0007669"/>
    <property type="project" value="TreeGrafter"/>
</dbReference>
<feature type="domain" description="EXS" evidence="7">
    <location>
        <begin position="1"/>
        <end position="149"/>
    </location>
</feature>
<keyword evidence="3 6" id="KW-1133">Transmembrane helix</keyword>
<dbReference type="EMBL" id="JAHLJV010000073">
    <property type="protein sequence ID" value="KAK1574598.1"/>
    <property type="molecule type" value="Genomic_DNA"/>
</dbReference>
<feature type="region of interest" description="Disordered" evidence="5">
    <location>
        <begin position="225"/>
        <end position="303"/>
    </location>
</feature>
<dbReference type="GO" id="GO:0000822">
    <property type="term" value="F:inositol hexakisphosphate binding"/>
    <property type="evidence" value="ECO:0007669"/>
    <property type="project" value="TreeGrafter"/>
</dbReference>
<dbReference type="Proteomes" id="UP001230504">
    <property type="component" value="Unassembled WGS sequence"/>
</dbReference>
<accession>A0AAD8PRY4</accession>
<evidence type="ECO:0000256" key="1">
    <source>
        <dbReference type="ARBA" id="ARBA00004141"/>
    </source>
</evidence>
<comment type="caution">
    <text evidence="8">The sequence shown here is derived from an EMBL/GenBank/DDBJ whole genome shotgun (WGS) entry which is preliminary data.</text>
</comment>
<dbReference type="GO" id="GO:0006817">
    <property type="term" value="P:phosphate ion transport"/>
    <property type="evidence" value="ECO:0007669"/>
    <property type="project" value="TreeGrafter"/>
</dbReference>
<dbReference type="Pfam" id="PF03124">
    <property type="entry name" value="EXS"/>
    <property type="match status" value="1"/>
</dbReference>
<dbReference type="InterPro" id="IPR004342">
    <property type="entry name" value="EXS_C"/>
</dbReference>
<feature type="region of interest" description="Disordered" evidence="5">
    <location>
        <begin position="175"/>
        <end position="210"/>
    </location>
</feature>
<feature type="transmembrane region" description="Helical" evidence="6">
    <location>
        <begin position="20"/>
        <end position="47"/>
    </location>
</feature>
<dbReference type="PANTHER" id="PTHR10783:SF103">
    <property type="entry name" value="SOLUTE CARRIER FAMILY 53 MEMBER 1"/>
    <property type="match status" value="1"/>
</dbReference>
<dbReference type="AlphaFoldDB" id="A0AAD8PRY4"/>
<evidence type="ECO:0000256" key="5">
    <source>
        <dbReference type="SAM" id="MobiDB-lite"/>
    </source>
</evidence>
<evidence type="ECO:0000256" key="2">
    <source>
        <dbReference type="ARBA" id="ARBA00022692"/>
    </source>
</evidence>
<protein>
    <submittedName>
        <fullName evidence="8">EXS family-domain-containing protein</fullName>
    </submittedName>
</protein>
<dbReference type="PANTHER" id="PTHR10783">
    <property type="entry name" value="XENOTROPIC AND POLYTROPIC RETROVIRUS RECEPTOR 1-RELATED"/>
    <property type="match status" value="1"/>
</dbReference>
<keyword evidence="9" id="KW-1185">Reference proteome</keyword>
<gene>
    <name evidence="8" type="ORF">LY79DRAFT_363602</name>
</gene>
<evidence type="ECO:0000256" key="4">
    <source>
        <dbReference type="ARBA" id="ARBA00023136"/>
    </source>
</evidence>
<evidence type="ECO:0000259" key="7">
    <source>
        <dbReference type="PROSITE" id="PS51380"/>
    </source>
</evidence>
<reference evidence="8" key="1">
    <citation type="submission" date="2021-06" db="EMBL/GenBank/DDBJ databases">
        <title>Comparative genomics, transcriptomics and evolutionary studies reveal genomic signatures of adaptation to plant cell wall in hemibiotrophic fungi.</title>
        <authorList>
            <consortium name="DOE Joint Genome Institute"/>
            <person name="Baroncelli R."/>
            <person name="Diaz J.F."/>
            <person name="Benocci T."/>
            <person name="Peng M."/>
            <person name="Battaglia E."/>
            <person name="Haridas S."/>
            <person name="Andreopoulos W."/>
            <person name="Labutti K."/>
            <person name="Pangilinan J."/>
            <person name="Floch G.L."/>
            <person name="Makela M.R."/>
            <person name="Henrissat B."/>
            <person name="Grigoriev I.V."/>
            <person name="Crouch J.A."/>
            <person name="De Vries R.P."/>
            <person name="Sukno S.A."/>
            <person name="Thon M.R."/>
        </authorList>
    </citation>
    <scope>NUCLEOTIDE SEQUENCE</scope>
    <source>
        <strain evidence="8">CBS 125086</strain>
    </source>
</reference>
<sequence>MSILAAMSLSIYRINNTHGNLAMFITFAAINAIYTSIWDLFMDFSLLQPHSRLWLLRDITGLKKRWPYYFIMVADPILRFSWIFYAIFTHNTQHSTIVSFLVALSEVSRRGMWTLLRVENEHCANVAQYKASRDVPLPYPIEPRVSQRFPGVAEEGGGGKDDDVAETTGEARLDAAAAAAAGASGTTTARPTTDQRTEEEGTLRRRRRSGILPLQRSFSKIIAEAHRQDFEKRRKPVDTDAEKHEEAGGMASDDDDEDDDDEDDGGHHEVPSGGSDDEEANSMEIREAHSLVHEHGDGSPVRR</sequence>
<feature type="compositionally biased region" description="Acidic residues" evidence="5">
    <location>
        <begin position="252"/>
        <end position="264"/>
    </location>
</feature>